<dbReference type="Gene3D" id="3.20.20.80">
    <property type="entry name" value="Glycosidases"/>
    <property type="match status" value="1"/>
</dbReference>
<dbReference type="EMBL" id="CAACVS010000532">
    <property type="protein sequence ID" value="VEU43328.1"/>
    <property type="molecule type" value="Genomic_DNA"/>
</dbReference>
<accession>A0A448ZMR3</accession>
<evidence type="ECO:0000256" key="2">
    <source>
        <dbReference type="SAM" id="SignalP"/>
    </source>
</evidence>
<evidence type="ECO:0000256" key="1">
    <source>
        <dbReference type="SAM" id="MobiDB-lite"/>
    </source>
</evidence>
<evidence type="ECO:0000313" key="5">
    <source>
        <dbReference type="EMBL" id="VEU43328.1"/>
    </source>
</evidence>
<keyword evidence="6" id="KW-1185">Reference proteome</keyword>
<dbReference type="InterPro" id="IPR008979">
    <property type="entry name" value="Galactose-bd-like_sf"/>
</dbReference>
<dbReference type="InterPro" id="IPR005084">
    <property type="entry name" value="CBM6"/>
</dbReference>
<dbReference type="Pfam" id="PF03422">
    <property type="entry name" value="CBM_6"/>
    <property type="match status" value="1"/>
</dbReference>
<feature type="region of interest" description="Disordered" evidence="1">
    <location>
        <begin position="482"/>
        <end position="514"/>
    </location>
</feature>
<dbReference type="GO" id="GO:0030246">
    <property type="term" value="F:carbohydrate binding"/>
    <property type="evidence" value="ECO:0007669"/>
    <property type="project" value="InterPro"/>
</dbReference>
<reference evidence="5 6" key="1">
    <citation type="submission" date="2019-01" db="EMBL/GenBank/DDBJ databases">
        <authorList>
            <person name="Ferrante I. M."/>
        </authorList>
    </citation>
    <scope>NUCLEOTIDE SEQUENCE [LARGE SCALE GENOMIC DNA]</scope>
    <source>
        <strain evidence="5 6">B856</strain>
    </source>
</reference>
<evidence type="ECO:0000259" key="3">
    <source>
        <dbReference type="PROSITE" id="PS50927"/>
    </source>
</evidence>
<feature type="signal peptide" evidence="2">
    <location>
        <begin position="1"/>
        <end position="24"/>
    </location>
</feature>
<gene>
    <name evidence="5" type="ORF">PSNMU_V1.4_AUG-EV-PASAV3_0102390</name>
</gene>
<evidence type="ECO:0008006" key="7">
    <source>
        <dbReference type="Google" id="ProtNLM"/>
    </source>
</evidence>
<feature type="domain" description="CBM6" evidence="4">
    <location>
        <begin position="36"/>
        <end position="165"/>
    </location>
</feature>
<evidence type="ECO:0000313" key="6">
    <source>
        <dbReference type="Proteomes" id="UP000291116"/>
    </source>
</evidence>
<feature type="domain" description="Bulb-type lectin" evidence="3">
    <location>
        <begin position="354"/>
        <end position="471"/>
    </location>
</feature>
<organism evidence="5 6">
    <name type="scientific">Pseudo-nitzschia multistriata</name>
    <dbReference type="NCBI Taxonomy" id="183589"/>
    <lineage>
        <taxon>Eukaryota</taxon>
        <taxon>Sar</taxon>
        <taxon>Stramenopiles</taxon>
        <taxon>Ochrophyta</taxon>
        <taxon>Bacillariophyta</taxon>
        <taxon>Bacillariophyceae</taxon>
        <taxon>Bacillariophycidae</taxon>
        <taxon>Bacillariales</taxon>
        <taxon>Bacillariaceae</taxon>
        <taxon>Pseudo-nitzschia</taxon>
    </lineage>
</organism>
<dbReference type="InterPro" id="IPR001480">
    <property type="entry name" value="Bulb-type_lectin_dom"/>
</dbReference>
<dbReference type="PROSITE" id="PS51175">
    <property type="entry name" value="CBM6"/>
    <property type="match status" value="1"/>
</dbReference>
<dbReference type="InterPro" id="IPR036426">
    <property type="entry name" value="Bulb-type_lectin_dom_sf"/>
</dbReference>
<sequence>MQFYRSNFLLSVSVAIHFLTIANGAPSNDDILYRMISVESTNEFTLRAKDSMVEGSRFAFNKEGYEGDGFIDFGGAGTSAFWSTNIQVEGEYDVTIRYASRGNRPVDLLINNNKIGTFQIKKAGNDWNTWKEETIRVNIPAGKNQILKLLASANPGPNVDNVALKLVRSPTPPSSSPNDQEEPIDYAVILRENECLPKGSFEESENGKFDFGLDGVRIVVRNKTTLEILWSLRVQGEEEATLLCMERNGSLVTLQVKDSLPLCDTKATGIYERTYSFTFGINNVGKIAVLLDNKHLLWTGGLESDQPSVPLTPKPMLKPTSIATAIPSLAPTPRIPIVSPNAFQPPDEKDLQYKAVLSENEYFGREEFAQSLSGEFEIGLSKAGSLLVRKTRKTSEVVWVLEDSMGRIIIGDKLYMQNDGNLVMRRGDNSAVWTSKSANADGPSQYSFGINNCGRVAVFGASNSTDILWTAGIQGNCIDKTPSDPQTIPPVSNPMLSPSPIETPSPESRRPTSVSFSVVLRSNEQLIGRGKFASSPNGQYEVGLDSKTGRLIIMRTISNNELWTLRDKSGDEILNISKIYMQSDGNLVMKSSSNEGLWNSETSQNPGGEFRIDDSGQLSVNFQGTPLWIDGLPRAIYTGPSSSDLIFPVRGYFYYAWYPETWTVGGEQVKYRPNLGTIPEGTYRSGDPVVVKNHVEALDYAWADLSIVSWWGPSDRLDRARITQLLDETADQDSSIKWTVYYEDEMNFNKSVDQLMADLDYLKEWFAWHESWAHKDGKPVIFIWNESNCEVADRWTVAAKSAGWYLVLKLFKNYLDCTNQPDSWHQYGVGRTYLEYPMSFTIGPGFFRADADQPEISRAPIATFCSWVAEMNLSNKDWQLVVSFNEWGEGTAVESAVEWQSDSGYGSYLDCLHDPNVLYTRA</sequence>
<dbReference type="AlphaFoldDB" id="A0A448ZMR3"/>
<keyword evidence="2" id="KW-0732">Signal</keyword>
<evidence type="ECO:0000259" key="4">
    <source>
        <dbReference type="PROSITE" id="PS51175"/>
    </source>
</evidence>
<protein>
    <recommendedName>
        <fullName evidence="7">CBM6 domain-containing protein</fullName>
    </recommendedName>
</protein>
<dbReference type="Gene3D" id="2.60.120.260">
    <property type="entry name" value="Galactose-binding domain-like"/>
    <property type="match status" value="1"/>
</dbReference>
<dbReference type="SUPFAM" id="SSF49785">
    <property type="entry name" value="Galactose-binding domain-like"/>
    <property type="match status" value="1"/>
</dbReference>
<proteinExistence type="predicted"/>
<feature type="chain" id="PRO_5019173701" description="CBM6 domain-containing protein" evidence="2">
    <location>
        <begin position="25"/>
        <end position="922"/>
    </location>
</feature>
<dbReference type="SUPFAM" id="SSF51110">
    <property type="entry name" value="alpha-D-mannose-specific plant lectins"/>
    <property type="match status" value="2"/>
</dbReference>
<name>A0A448ZMR3_9STRA</name>
<dbReference type="Proteomes" id="UP000291116">
    <property type="component" value="Unassembled WGS sequence"/>
</dbReference>
<dbReference type="OrthoDB" id="406152at2759"/>
<dbReference type="PROSITE" id="PS50927">
    <property type="entry name" value="BULB_LECTIN"/>
    <property type="match status" value="1"/>
</dbReference>
<dbReference type="Gene3D" id="2.90.10.10">
    <property type="entry name" value="Bulb-type lectin domain"/>
    <property type="match status" value="2"/>
</dbReference>